<reference evidence="8" key="1">
    <citation type="submission" date="2022-10" db="EMBL/GenBank/DDBJ databases">
        <title>Culturing micro-colonial fungi from biological soil crusts in the Mojave desert and describing Neophaeococcomyces mojavensis, and introducing the new genera and species Taxawa tesnikishii.</title>
        <authorList>
            <person name="Kurbessoian T."/>
            <person name="Stajich J.E."/>
        </authorList>
    </citation>
    <scope>NUCLEOTIDE SEQUENCE</scope>
    <source>
        <strain evidence="8">TK_35</strain>
    </source>
</reference>
<evidence type="ECO:0000259" key="7">
    <source>
        <dbReference type="SMART" id="SM00906"/>
    </source>
</evidence>
<proteinExistence type="predicted"/>
<keyword evidence="9" id="KW-1185">Reference proteome</keyword>
<dbReference type="PANTHER" id="PTHR47171:SF5">
    <property type="entry name" value="ZN(II)2CYS6 TRANSCRIPTION FACTOR (EUROFUNG)"/>
    <property type="match status" value="1"/>
</dbReference>
<keyword evidence="5" id="KW-0539">Nucleus</keyword>
<evidence type="ECO:0000256" key="1">
    <source>
        <dbReference type="ARBA" id="ARBA00022833"/>
    </source>
</evidence>
<dbReference type="AlphaFoldDB" id="A0AA38Y804"/>
<dbReference type="EMBL" id="JAPDRN010000020">
    <property type="protein sequence ID" value="KAJ9638710.1"/>
    <property type="molecule type" value="Genomic_DNA"/>
</dbReference>
<dbReference type="GO" id="GO:0008270">
    <property type="term" value="F:zinc ion binding"/>
    <property type="evidence" value="ECO:0007669"/>
    <property type="project" value="InterPro"/>
</dbReference>
<evidence type="ECO:0000256" key="5">
    <source>
        <dbReference type="ARBA" id="ARBA00023242"/>
    </source>
</evidence>
<name>A0AA38Y804_9EURO</name>
<keyword evidence="2" id="KW-0805">Transcription regulation</keyword>
<keyword evidence="1" id="KW-0862">Zinc</keyword>
<dbReference type="SMART" id="SM00906">
    <property type="entry name" value="Fungal_trans"/>
    <property type="match status" value="1"/>
</dbReference>
<dbReference type="PANTHER" id="PTHR47171">
    <property type="entry name" value="FARA-RELATED"/>
    <property type="match status" value="1"/>
</dbReference>
<dbReference type="InterPro" id="IPR052073">
    <property type="entry name" value="Amide_Lactam_Regulators"/>
</dbReference>
<evidence type="ECO:0000313" key="9">
    <source>
        <dbReference type="Proteomes" id="UP001172681"/>
    </source>
</evidence>
<accession>A0AA38Y804</accession>
<dbReference type="Proteomes" id="UP001172681">
    <property type="component" value="Unassembled WGS sequence"/>
</dbReference>
<evidence type="ECO:0000256" key="3">
    <source>
        <dbReference type="ARBA" id="ARBA00023125"/>
    </source>
</evidence>
<dbReference type="GO" id="GO:0006351">
    <property type="term" value="P:DNA-templated transcription"/>
    <property type="evidence" value="ECO:0007669"/>
    <property type="project" value="InterPro"/>
</dbReference>
<evidence type="ECO:0000256" key="6">
    <source>
        <dbReference type="SAM" id="MobiDB-lite"/>
    </source>
</evidence>
<dbReference type="GO" id="GO:0003677">
    <property type="term" value="F:DNA binding"/>
    <property type="evidence" value="ECO:0007669"/>
    <property type="project" value="UniProtKB-KW"/>
</dbReference>
<feature type="region of interest" description="Disordered" evidence="6">
    <location>
        <begin position="107"/>
        <end position="126"/>
    </location>
</feature>
<keyword evidence="4" id="KW-0804">Transcription</keyword>
<sequence length="652" mass="73679">MLSLVQIRCDFLEHRNEASPKCHNCVEANASCHLRPSNRGRRGRVQALPVMPEEQPVINNAAYHDERIEEAQDRPQQQQATSVEHNDAAFPFTPYALQNTEIDRSMCEPTSSTLQPPSAQRPSSKLLHPPVAVQQDPHTMIQESQSTGSDDDSPGSRTFQSYLGDVGCMQIFGADHSDTPCTGPLPMERYDELDQVPHELMQSYLETYFNYIQSWCPVLDKQTLKTRPNALYSPLLKHALALCGVRLNPPLIAHTSCASHYKRAKGLFYANYPETPISQISALMLFHWYSLSPPNAVSTDSNWWWVGTTIRLAQQIGLHRDTTERRQPAYEGETPELRRRIWWTLFVRDRIAALAQGLPLIIDKDYCDIQMITVTDFPDPAHISASIFVEWVRLWDVGGRIHKELLLKGDAQSKALLAQELIDWAHGLPSHLQLPIGEHLVLDFNRDLNYLHLGYLAIVIVLHLSKSQEILPRATVPAIVAASCVAGIFRAYLSRGTVQYLGCEAVWYCTLAILALLRARRVDMFTHDADVDITTLRLALRELSRWSLTGKMFDRGLDRLLKEEPLIVSACDSPSHHHDIWDFPRASGQDATIAFETRWLDYFPGITAQTSPLVAGFILSDCIGVPSPQVEWSDAVTLHLQDLFRDIEGWND</sequence>
<evidence type="ECO:0000256" key="2">
    <source>
        <dbReference type="ARBA" id="ARBA00023015"/>
    </source>
</evidence>
<feature type="compositionally biased region" description="Polar residues" evidence="6">
    <location>
        <begin position="108"/>
        <end position="123"/>
    </location>
</feature>
<keyword evidence="3" id="KW-0238">DNA-binding</keyword>
<organism evidence="8 9">
    <name type="scientific">Knufia peltigerae</name>
    <dbReference type="NCBI Taxonomy" id="1002370"/>
    <lineage>
        <taxon>Eukaryota</taxon>
        <taxon>Fungi</taxon>
        <taxon>Dikarya</taxon>
        <taxon>Ascomycota</taxon>
        <taxon>Pezizomycotina</taxon>
        <taxon>Eurotiomycetes</taxon>
        <taxon>Chaetothyriomycetidae</taxon>
        <taxon>Chaetothyriales</taxon>
        <taxon>Trichomeriaceae</taxon>
        <taxon>Knufia</taxon>
    </lineage>
</organism>
<protein>
    <recommendedName>
        <fullName evidence="7">Xylanolytic transcriptional activator regulatory domain-containing protein</fullName>
    </recommendedName>
</protein>
<evidence type="ECO:0000256" key="4">
    <source>
        <dbReference type="ARBA" id="ARBA00023163"/>
    </source>
</evidence>
<gene>
    <name evidence="8" type="ORF">H2204_004186</name>
</gene>
<feature type="domain" description="Xylanolytic transcriptional activator regulatory" evidence="7">
    <location>
        <begin position="302"/>
        <end position="377"/>
    </location>
</feature>
<comment type="caution">
    <text evidence="8">The sequence shown here is derived from an EMBL/GenBank/DDBJ whole genome shotgun (WGS) entry which is preliminary data.</text>
</comment>
<dbReference type="InterPro" id="IPR007219">
    <property type="entry name" value="XnlR_reg_dom"/>
</dbReference>
<evidence type="ECO:0000313" key="8">
    <source>
        <dbReference type="EMBL" id="KAJ9638710.1"/>
    </source>
</evidence>
<dbReference type="CDD" id="cd12148">
    <property type="entry name" value="fungal_TF_MHR"/>
    <property type="match status" value="1"/>
</dbReference>
<dbReference type="Pfam" id="PF04082">
    <property type="entry name" value="Fungal_trans"/>
    <property type="match status" value="1"/>
</dbReference>